<dbReference type="EMBL" id="JANPWB010000015">
    <property type="protein sequence ID" value="KAJ1088225.1"/>
    <property type="molecule type" value="Genomic_DNA"/>
</dbReference>
<keyword evidence="2" id="KW-1185">Reference proteome</keyword>
<reference evidence="1" key="1">
    <citation type="journal article" date="2022" name="bioRxiv">
        <title>Sequencing and chromosome-scale assembly of the giantPleurodeles waltlgenome.</title>
        <authorList>
            <person name="Brown T."/>
            <person name="Elewa A."/>
            <person name="Iarovenko S."/>
            <person name="Subramanian E."/>
            <person name="Araus A.J."/>
            <person name="Petzold A."/>
            <person name="Susuki M."/>
            <person name="Suzuki K.-i.T."/>
            <person name="Hayashi T."/>
            <person name="Toyoda A."/>
            <person name="Oliveira C."/>
            <person name="Osipova E."/>
            <person name="Leigh N.D."/>
            <person name="Simon A."/>
            <person name="Yun M.H."/>
        </authorList>
    </citation>
    <scope>NUCLEOTIDE SEQUENCE</scope>
    <source>
        <strain evidence="1">20211129_DDA</strain>
        <tissue evidence="1">Liver</tissue>
    </source>
</reference>
<gene>
    <name evidence="1" type="ORF">NDU88_001384</name>
</gene>
<sequence>MRGVWRWWLGDHQEVEESGAQRGALQDVADDRGGLLVEWGGVGLFGFCRRKEVIHSSALSWMPALWRRVCSVQWEMVLKAADKSRRMRASVSPLSRGMRMSSLVVRRAVSVLWLLRKPECEGSRLLFKFWEGGGFEGEVDDVPKFGCNGAACFVEDVVGAGIGGRAGVDGVHDVEGFFVRDVCPAE</sequence>
<dbReference type="AlphaFoldDB" id="A0AAV7LCL9"/>
<name>A0AAV7LCL9_PLEWA</name>
<organism evidence="1 2">
    <name type="scientific">Pleurodeles waltl</name>
    <name type="common">Iberian ribbed newt</name>
    <dbReference type="NCBI Taxonomy" id="8319"/>
    <lineage>
        <taxon>Eukaryota</taxon>
        <taxon>Metazoa</taxon>
        <taxon>Chordata</taxon>
        <taxon>Craniata</taxon>
        <taxon>Vertebrata</taxon>
        <taxon>Euteleostomi</taxon>
        <taxon>Amphibia</taxon>
        <taxon>Batrachia</taxon>
        <taxon>Caudata</taxon>
        <taxon>Salamandroidea</taxon>
        <taxon>Salamandridae</taxon>
        <taxon>Pleurodelinae</taxon>
        <taxon>Pleurodeles</taxon>
    </lineage>
</organism>
<comment type="caution">
    <text evidence="1">The sequence shown here is derived from an EMBL/GenBank/DDBJ whole genome shotgun (WGS) entry which is preliminary data.</text>
</comment>
<evidence type="ECO:0000313" key="2">
    <source>
        <dbReference type="Proteomes" id="UP001066276"/>
    </source>
</evidence>
<dbReference type="Proteomes" id="UP001066276">
    <property type="component" value="Chromosome 11"/>
</dbReference>
<evidence type="ECO:0000313" key="1">
    <source>
        <dbReference type="EMBL" id="KAJ1088225.1"/>
    </source>
</evidence>
<proteinExistence type="predicted"/>
<protein>
    <submittedName>
        <fullName evidence="1">Uncharacterized protein</fullName>
    </submittedName>
</protein>
<accession>A0AAV7LCL9</accession>